<dbReference type="Pfam" id="PF04658">
    <property type="entry name" value="TAFII55_N"/>
    <property type="match status" value="1"/>
</dbReference>
<protein>
    <submittedName>
        <fullName evidence="8">TAFII55 protein conserved region-domain-containing protein</fullName>
    </submittedName>
</protein>
<evidence type="ECO:0000256" key="1">
    <source>
        <dbReference type="ARBA" id="ARBA00004123"/>
    </source>
</evidence>
<keyword evidence="9" id="KW-1185">Reference proteome</keyword>
<feature type="region of interest" description="Disordered" evidence="6">
    <location>
        <begin position="430"/>
        <end position="476"/>
    </location>
</feature>
<evidence type="ECO:0000256" key="4">
    <source>
        <dbReference type="ARBA" id="ARBA00023163"/>
    </source>
</evidence>
<feature type="compositionally biased region" description="Acidic residues" evidence="6">
    <location>
        <begin position="325"/>
        <end position="383"/>
    </location>
</feature>
<organism evidence="8 9">
    <name type="scientific">Pterulicium gracile</name>
    <dbReference type="NCBI Taxonomy" id="1884261"/>
    <lineage>
        <taxon>Eukaryota</taxon>
        <taxon>Fungi</taxon>
        <taxon>Dikarya</taxon>
        <taxon>Basidiomycota</taxon>
        <taxon>Agaricomycotina</taxon>
        <taxon>Agaricomycetes</taxon>
        <taxon>Agaricomycetidae</taxon>
        <taxon>Agaricales</taxon>
        <taxon>Pleurotineae</taxon>
        <taxon>Pterulaceae</taxon>
        <taxon>Pterulicium</taxon>
    </lineage>
</organism>
<dbReference type="PANTHER" id="PTHR12228">
    <property type="entry name" value="TRANSCRIPTION INITIATION FACTOR TFIID 55 KD SUBUNIT-RELATED"/>
    <property type="match status" value="1"/>
</dbReference>
<feature type="region of interest" description="Disordered" evidence="6">
    <location>
        <begin position="304"/>
        <end position="390"/>
    </location>
</feature>
<name>A0A5C3QZA0_9AGAR</name>
<evidence type="ECO:0000313" key="8">
    <source>
        <dbReference type="EMBL" id="TFL07345.1"/>
    </source>
</evidence>
<dbReference type="GO" id="GO:0005669">
    <property type="term" value="C:transcription factor TFIID complex"/>
    <property type="evidence" value="ECO:0007669"/>
    <property type="project" value="InterPro"/>
</dbReference>
<comment type="similarity">
    <text evidence="2">Belongs to the TAF7 family.</text>
</comment>
<gene>
    <name evidence="8" type="ORF">BDV98DRAFT_20255</name>
</gene>
<reference evidence="8 9" key="1">
    <citation type="journal article" date="2019" name="Nat. Ecol. Evol.">
        <title>Megaphylogeny resolves global patterns of mushroom evolution.</title>
        <authorList>
            <person name="Varga T."/>
            <person name="Krizsan K."/>
            <person name="Foldi C."/>
            <person name="Dima B."/>
            <person name="Sanchez-Garcia M."/>
            <person name="Sanchez-Ramirez S."/>
            <person name="Szollosi G.J."/>
            <person name="Szarkandi J.G."/>
            <person name="Papp V."/>
            <person name="Albert L."/>
            <person name="Andreopoulos W."/>
            <person name="Angelini C."/>
            <person name="Antonin V."/>
            <person name="Barry K.W."/>
            <person name="Bougher N.L."/>
            <person name="Buchanan P."/>
            <person name="Buyck B."/>
            <person name="Bense V."/>
            <person name="Catcheside P."/>
            <person name="Chovatia M."/>
            <person name="Cooper J."/>
            <person name="Damon W."/>
            <person name="Desjardin D."/>
            <person name="Finy P."/>
            <person name="Geml J."/>
            <person name="Haridas S."/>
            <person name="Hughes K."/>
            <person name="Justo A."/>
            <person name="Karasinski D."/>
            <person name="Kautmanova I."/>
            <person name="Kiss B."/>
            <person name="Kocsube S."/>
            <person name="Kotiranta H."/>
            <person name="LaButti K.M."/>
            <person name="Lechner B.E."/>
            <person name="Liimatainen K."/>
            <person name="Lipzen A."/>
            <person name="Lukacs Z."/>
            <person name="Mihaltcheva S."/>
            <person name="Morgado L.N."/>
            <person name="Niskanen T."/>
            <person name="Noordeloos M.E."/>
            <person name="Ohm R.A."/>
            <person name="Ortiz-Santana B."/>
            <person name="Ovrebo C."/>
            <person name="Racz N."/>
            <person name="Riley R."/>
            <person name="Savchenko A."/>
            <person name="Shiryaev A."/>
            <person name="Soop K."/>
            <person name="Spirin V."/>
            <person name="Szebenyi C."/>
            <person name="Tomsovsky M."/>
            <person name="Tulloss R.E."/>
            <person name="Uehling J."/>
            <person name="Grigoriev I.V."/>
            <person name="Vagvolgyi C."/>
            <person name="Papp T."/>
            <person name="Martin F.M."/>
            <person name="Miettinen O."/>
            <person name="Hibbett D.S."/>
            <person name="Nagy L.G."/>
        </authorList>
    </citation>
    <scope>NUCLEOTIDE SEQUENCE [LARGE SCALE GENOMIC DNA]</scope>
    <source>
        <strain evidence="8 9">CBS 309.79</strain>
    </source>
</reference>
<dbReference type="InterPro" id="IPR006751">
    <property type="entry name" value="TAFII55_prot_cons_reg"/>
</dbReference>
<accession>A0A5C3QZA0</accession>
<evidence type="ECO:0000256" key="2">
    <source>
        <dbReference type="ARBA" id="ARBA00009368"/>
    </source>
</evidence>
<evidence type="ECO:0000256" key="5">
    <source>
        <dbReference type="ARBA" id="ARBA00023242"/>
    </source>
</evidence>
<comment type="subcellular location">
    <subcellularLocation>
        <location evidence="1">Nucleus</location>
    </subcellularLocation>
</comment>
<dbReference type="STRING" id="1884261.A0A5C3QZA0"/>
<feature type="compositionally biased region" description="Acidic residues" evidence="6">
    <location>
        <begin position="1"/>
        <end position="15"/>
    </location>
</feature>
<proteinExistence type="inferred from homology"/>
<dbReference type="PANTHER" id="PTHR12228:SF0">
    <property type="entry name" value="TATA-BOX BINDING PROTEIN ASSOCIATED FACTOR 7"/>
    <property type="match status" value="1"/>
</dbReference>
<dbReference type="GO" id="GO:0016251">
    <property type="term" value="F:RNA polymerase II general transcription initiation factor activity"/>
    <property type="evidence" value="ECO:0007669"/>
    <property type="project" value="TreeGrafter"/>
</dbReference>
<dbReference type="CDD" id="cd08047">
    <property type="entry name" value="TAF7"/>
    <property type="match status" value="1"/>
</dbReference>
<dbReference type="EMBL" id="ML178814">
    <property type="protein sequence ID" value="TFL07345.1"/>
    <property type="molecule type" value="Genomic_DNA"/>
</dbReference>
<feature type="region of interest" description="Disordered" evidence="6">
    <location>
        <begin position="1"/>
        <end position="90"/>
    </location>
</feature>
<feature type="compositionally biased region" description="Basic and acidic residues" evidence="6">
    <location>
        <begin position="430"/>
        <end position="444"/>
    </location>
</feature>
<dbReference type="Proteomes" id="UP000305067">
    <property type="component" value="Unassembled WGS sequence"/>
</dbReference>
<feature type="domain" description="TAFII55 protein conserved region" evidence="7">
    <location>
        <begin position="127"/>
        <end position="277"/>
    </location>
</feature>
<dbReference type="InterPro" id="IPR037817">
    <property type="entry name" value="TAF7"/>
</dbReference>
<evidence type="ECO:0000256" key="3">
    <source>
        <dbReference type="ARBA" id="ARBA00023015"/>
    </source>
</evidence>
<evidence type="ECO:0000259" key="7">
    <source>
        <dbReference type="SMART" id="SM01370"/>
    </source>
</evidence>
<keyword evidence="5" id="KW-0539">Nucleus</keyword>
<evidence type="ECO:0000313" key="9">
    <source>
        <dbReference type="Proteomes" id="UP000305067"/>
    </source>
</evidence>
<dbReference type="GO" id="GO:0051123">
    <property type="term" value="P:RNA polymerase II preinitiation complex assembly"/>
    <property type="evidence" value="ECO:0007669"/>
    <property type="project" value="TreeGrafter"/>
</dbReference>
<dbReference type="OrthoDB" id="153872at2759"/>
<keyword evidence="3" id="KW-0805">Transcription regulation</keyword>
<dbReference type="AlphaFoldDB" id="A0A5C3QZA0"/>
<sequence length="476" mass="53313">MDDDLIVIDDPEEIDIQSTNVPDPEPGTSEAFSGQRLPKTVAEHALSATSRPRRHSQHAGPKISLSTPTHYHNDKLHGHAKAKSSSAGGAPKLKLKLSEKAAALAPGSSFLGQYDRELDSDDEDLAFEEQFILRMAPGEDCDKLRKIVAAREVSTDVWFKFKDSRRAVFHVGNNAYSAKLVDLPCVVESQKTLDNKQMFKVADICQMLVVENRVDNNEPVVSQKNFNIDEFIWPHGVTPPLHHVRKRRFRKRMNKRTIESVEEQVERLMMDDDIAAETSYDFLDNVNPDWSDSELIEREEAMDMDAPTPAPGSDIGDAPTPGALDQDESDGDEEEDGDPEGDIDEELAAELDLALVDDDGRDDDDDDESDDDDDDDEDEDEEEGQTRSLLAEEIRDLEAAVAKKTAEIASSSNPLIKKRFEDALKKLSSELEMKIAQRDDMKEQRRMRREGVDDDEKDPTSREASIGDDLFGDNDD</sequence>
<evidence type="ECO:0000256" key="6">
    <source>
        <dbReference type="SAM" id="MobiDB-lite"/>
    </source>
</evidence>
<dbReference type="SMART" id="SM01370">
    <property type="entry name" value="TAFII55_N"/>
    <property type="match status" value="1"/>
</dbReference>
<keyword evidence="4" id="KW-0804">Transcription</keyword>